<dbReference type="PRINTS" id="PR00304">
    <property type="entry name" value="TCOMPLEXTCP1"/>
</dbReference>
<dbReference type="VEuPathDB" id="MicrosporidiaDB:CWI36_0821p0020"/>
<dbReference type="EMBL" id="PITI01000821">
    <property type="protein sequence ID" value="TBU04034.1"/>
    <property type="molecule type" value="Genomic_DNA"/>
</dbReference>
<dbReference type="NCBIfam" id="TIGR02344">
    <property type="entry name" value="chap_CCT_gamma"/>
    <property type="match status" value="1"/>
</dbReference>
<keyword evidence="8 10" id="KW-0067">ATP-binding</keyword>
<dbReference type="GO" id="GO:0016887">
    <property type="term" value="F:ATP hydrolysis activity"/>
    <property type="evidence" value="ECO:0007669"/>
    <property type="project" value="InterPro"/>
</dbReference>
<proteinExistence type="inferred from homology"/>
<dbReference type="InterPro" id="IPR002194">
    <property type="entry name" value="Chaperonin_TCP-1_CS"/>
</dbReference>
<evidence type="ECO:0000256" key="2">
    <source>
        <dbReference type="ARBA" id="ARBA00004496"/>
    </source>
</evidence>
<dbReference type="EMBL" id="PIXR01001965">
    <property type="protein sequence ID" value="TBT99598.1"/>
    <property type="molecule type" value="Genomic_DNA"/>
</dbReference>
<keyword evidence="9 10" id="KW-0143">Chaperone</keyword>
<keyword evidence="6" id="KW-0963">Cytoplasm</keyword>
<dbReference type="Proteomes" id="UP000291404">
    <property type="component" value="Unassembled WGS sequence"/>
</dbReference>
<evidence type="ECO:0000256" key="5">
    <source>
        <dbReference type="ARBA" id="ARBA00017187"/>
    </source>
</evidence>
<comment type="similarity">
    <text evidence="3 10">Belongs to the TCP-1 chaperonin family.</text>
</comment>
<dbReference type="Proteomes" id="UP000293045">
    <property type="component" value="Unassembled WGS sequence"/>
</dbReference>
<comment type="subunit">
    <text evidence="4">Component of the T-complex protein 1 (TCP1) complex.</text>
</comment>
<sequence length="528" mass="59084">MQQQPMKYFVLVKESPIQIQKNNANAAAAVATLVKTCLGPRAMQKMILTKIGSIEVTNDGNAILRELDVSNPAAKIIIELARTQDDEVGDGTTSVIILTSEILGQMIPILENNVHPVVVSNFLSKLLIFCQNHLKKISYDVENKNEEKLKIIRSSINTKICSMFGVKIEELALKAVQIVGIEEMGMKRCDIKKYVRIEKIAGGDFSECRVVDGLILNKNIVHSQMRRRIENPRIIILDFPLEYKKGESQTNFEFRNEEDFTRALEIEEEQVKIVVENILKFKPDIVVTEKGICDYALSILYSNNVTALRRLKKTESERLSSISGASIISSSDDIQEKHVGIDCGLFEYEKIGDEYYCNFLESRKQKACSVILRGSSKDILNELERNFNDAIKVAKNIFFSPKLVTGAGSTEISLAKLLESSNFYLNGTETEKKITLGLAEAFRNIPAILAANSGVHSPLSVVSKLEKKHDENHYYGIDGITGDVVDMRGKIVEPLVVKLQYIKSAIETAILLMRVDGIIYSSKAQQLE</sequence>
<evidence type="ECO:0000256" key="1">
    <source>
        <dbReference type="ARBA" id="ARBA00002912"/>
    </source>
</evidence>
<comment type="function">
    <text evidence="1">Molecular chaperone; assists the folding of proteins upon ATP hydrolysis.</text>
</comment>
<evidence type="ECO:0000256" key="7">
    <source>
        <dbReference type="ARBA" id="ARBA00022741"/>
    </source>
</evidence>
<dbReference type="PROSITE" id="PS00751">
    <property type="entry name" value="TCP1_2"/>
    <property type="match status" value="1"/>
</dbReference>
<dbReference type="Gene3D" id="3.30.260.10">
    <property type="entry name" value="TCP-1-like chaperonin intermediate domain"/>
    <property type="match status" value="1"/>
</dbReference>
<dbReference type="GO" id="GO:0051082">
    <property type="term" value="F:unfolded protein binding"/>
    <property type="evidence" value="ECO:0007669"/>
    <property type="project" value="InterPro"/>
</dbReference>
<comment type="caution">
    <text evidence="13">The sequence shown here is derived from an EMBL/GenBank/DDBJ whole genome shotgun (WGS) entry which is preliminary data.</text>
</comment>
<protein>
    <recommendedName>
        <fullName evidence="5 11">T-complex protein 1 subunit gamma</fullName>
    </recommendedName>
</protein>
<dbReference type="Pfam" id="PF00118">
    <property type="entry name" value="Cpn60_TCP1"/>
    <property type="match status" value="1"/>
</dbReference>
<evidence type="ECO:0000313" key="13">
    <source>
        <dbReference type="EMBL" id="TBU04034.1"/>
    </source>
</evidence>
<dbReference type="Gene3D" id="3.50.7.10">
    <property type="entry name" value="GroEL"/>
    <property type="match status" value="1"/>
</dbReference>
<dbReference type="InterPro" id="IPR027413">
    <property type="entry name" value="GROEL-like_equatorial_sf"/>
</dbReference>
<evidence type="ECO:0000313" key="14">
    <source>
        <dbReference type="Proteomes" id="UP000291404"/>
    </source>
</evidence>
<dbReference type="PANTHER" id="PTHR11353">
    <property type="entry name" value="CHAPERONIN"/>
    <property type="match status" value="1"/>
</dbReference>
<dbReference type="AlphaFoldDB" id="A0A4Q9L8V2"/>
<dbReference type="SUPFAM" id="SSF48592">
    <property type="entry name" value="GroEL equatorial domain-like"/>
    <property type="match status" value="1"/>
</dbReference>
<dbReference type="GO" id="GO:0005524">
    <property type="term" value="F:ATP binding"/>
    <property type="evidence" value="ECO:0007669"/>
    <property type="project" value="UniProtKB-KW"/>
</dbReference>
<dbReference type="InterPro" id="IPR012719">
    <property type="entry name" value="Chap_CCT_gamma"/>
</dbReference>
<dbReference type="InterPro" id="IPR027409">
    <property type="entry name" value="GroEL-like_apical_dom_sf"/>
</dbReference>
<dbReference type="InterPro" id="IPR017998">
    <property type="entry name" value="Chaperone_TCP-1"/>
</dbReference>
<evidence type="ECO:0000256" key="10">
    <source>
        <dbReference type="RuleBase" id="RU004187"/>
    </source>
</evidence>
<name>A0A4Q9L8V2_9MICR</name>
<accession>A0A4Q9L8V2</accession>
<dbReference type="PROSITE" id="PS00995">
    <property type="entry name" value="TCP1_3"/>
    <property type="match status" value="1"/>
</dbReference>
<keyword evidence="7 10" id="KW-0547">Nucleotide-binding</keyword>
<evidence type="ECO:0000313" key="12">
    <source>
        <dbReference type="EMBL" id="TBT99598.1"/>
    </source>
</evidence>
<keyword evidence="14" id="KW-1185">Reference proteome</keyword>
<comment type="subcellular location">
    <subcellularLocation>
        <location evidence="2">Cytoplasm</location>
    </subcellularLocation>
</comment>
<evidence type="ECO:0000256" key="6">
    <source>
        <dbReference type="ARBA" id="ARBA00022490"/>
    </source>
</evidence>
<dbReference type="VEuPathDB" id="MicrosporidiaDB:CWI39_1965p0010"/>
<evidence type="ECO:0000256" key="4">
    <source>
        <dbReference type="ARBA" id="ARBA00011381"/>
    </source>
</evidence>
<dbReference type="InterPro" id="IPR027410">
    <property type="entry name" value="TCP-1-like_intermed_sf"/>
</dbReference>
<evidence type="ECO:0000256" key="8">
    <source>
        <dbReference type="ARBA" id="ARBA00022840"/>
    </source>
</evidence>
<organism evidence="13 14">
    <name type="scientific">Hamiltosporidium magnivora</name>
    <dbReference type="NCBI Taxonomy" id="148818"/>
    <lineage>
        <taxon>Eukaryota</taxon>
        <taxon>Fungi</taxon>
        <taxon>Fungi incertae sedis</taxon>
        <taxon>Microsporidia</taxon>
        <taxon>Dubosqiidae</taxon>
        <taxon>Hamiltosporidium</taxon>
    </lineage>
</organism>
<evidence type="ECO:0000256" key="9">
    <source>
        <dbReference type="ARBA" id="ARBA00023186"/>
    </source>
</evidence>
<dbReference type="STRING" id="148818.A0A4Q9L8V2"/>
<evidence type="ECO:0000256" key="3">
    <source>
        <dbReference type="ARBA" id="ARBA00008020"/>
    </source>
</evidence>
<dbReference type="Gene3D" id="1.10.560.10">
    <property type="entry name" value="GroEL-like equatorial domain"/>
    <property type="match status" value="1"/>
</dbReference>
<dbReference type="SUPFAM" id="SSF54849">
    <property type="entry name" value="GroEL-intermediate domain like"/>
    <property type="match status" value="1"/>
</dbReference>
<dbReference type="GO" id="GO:0005832">
    <property type="term" value="C:chaperonin-containing T-complex"/>
    <property type="evidence" value="ECO:0007669"/>
    <property type="project" value="UniProtKB-ARBA"/>
</dbReference>
<gene>
    <name evidence="13" type="ORF">CWI36_0821p0020</name>
    <name evidence="12" type="ORF">CWI39_1965p0010</name>
</gene>
<evidence type="ECO:0000313" key="15">
    <source>
        <dbReference type="Proteomes" id="UP000293045"/>
    </source>
</evidence>
<dbReference type="GO" id="GO:0140662">
    <property type="term" value="F:ATP-dependent protein folding chaperone"/>
    <property type="evidence" value="ECO:0007669"/>
    <property type="project" value="InterPro"/>
</dbReference>
<dbReference type="SUPFAM" id="SSF52029">
    <property type="entry name" value="GroEL apical domain-like"/>
    <property type="match status" value="1"/>
</dbReference>
<evidence type="ECO:0000256" key="11">
    <source>
        <dbReference type="RuleBase" id="RU004191"/>
    </source>
</evidence>
<dbReference type="PROSITE" id="PS00750">
    <property type="entry name" value="TCP1_1"/>
    <property type="match status" value="1"/>
</dbReference>
<reference evidence="14 15" key="1">
    <citation type="submission" date="2017-12" db="EMBL/GenBank/DDBJ databases">
        <authorList>
            <person name="Pombert J.-F."/>
            <person name="Haag K.L."/>
            <person name="Ebert D."/>
        </authorList>
    </citation>
    <scope>NUCLEOTIDE SEQUENCE [LARGE SCALE GENOMIC DNA]</scope>
    <source>
        <strain evidence="13">BE-OM-2</strain>
        <strain evidence="12">IL-BN-2</strain>
    </source>
</reference>
<dbReference type="InterPro" id="IPR002423">
    <property type="entry name" value="Cpn60/GroEL/TCP-1"/>
</dbReference>